<evidence type="ECO:0000256" key="1">
    <source>
        <dbReference type="SAM" id="Phobius"/>
    </source>
</evidence>
<keyword evidence="1" id="KW-0812">Transmembrane</keyword>
<reference evidence="2 3" key="1">
    <citation type="submission" date="2020-06" db="EMBL/GenBank/DDBJ databases">
        <authorList>
            <person name="Grouzdev D.S."/>
        </authorList>
    </citation>
    <scope>NUCLEOTIDE SEQUENCE [LARGE SCALE GENOMIC DNA]</scope>
    <source>
        <strain evidence="2 3">HO-A22</strain>
    </source>
</reference>
<proteinExistence type="predicted"/>
<name>A0A7Y6Q4P8_9HYPH</name>
<organism evidence="2 3">
    <name type="scientific">Ensifer oleiphilus</name>
    <dbReference type="NCBI Taxonomy" id="2742698"/>
    <lineage>
        <taxon>Bacteria</taxon>
        <taxon>Pseudomonadati</taxon>
        <taxon>Pseudomonadota</taxon>
        <taxon>Alphaproteobacteria</taxon>
        <taxon>Hyphomicrobiales</taxon>
        <taxon>Rhizobiaceae</taxon>
        <taxon>Sinorhizobium/Ensifer group</taxon>
        <taxon>Ensifer</taxon>
    </lineage>
</organism>
<accession>A0A7Y6Q4P8</accession>
<dbReference type="EMBL" id="JABWDU010000002">
    <property type="protein sequence ID" value="NVD38994.1"/>
    <property type="molecule type" value="Genomic_DNA"/>
</dbReference>
<dbReference type="Proteomes" id="UP000520198">
    <property type="component" value="Unassembled WGS sequence"/>
</dbReference>
<dbReference type="AlphaFoldDB" id="A0A7Y6Q4P8"/>
<keyword evidence="1" id="KW-0472">Membrane</keyword>
<keyword evidence="1" id="KW-1133">Transmembrane helix</keyword>
<comment type="caution">
    <text evidence="2">The sequence shown here is derived from an EMBL/GenBank/DDBJ whole genome shotgun (WGS) entry which is preliminary data.</text>
</comment>
<evidence type="ECO:0000313" key="2">
    <source>
        <dbReference type="EMBL" id="NVD38994.1"/>
    </source>
</evidence>
<sequence length="125" mass="13716">MNLRLLATSMAIGSLCMIALYLFAPRTPPSDAEFKQSAATFIKRPGAAEEWVAICRPLLMPQLLEAKHEGALLSTLTAEAEDVCRRFSKVVADGRLTMIEINSHQGPLPFKVVEDAERRPPPAGR</sequence>
<feature type="transmembrane region" description="Helical" evidence="1">
    <location>
        <begin position="6"/>
        <end position="24"/>
    </location>
</feature>
<keyword evidence="3" id="KW-1185">Reference proteome</keyword>
<gene>
    <name evidence="2" type="ORF">HT585_09015</name>
</gene>
<evidence type="ECO:0000313" key="3">
    <source>
        <dbReference type="Proteomes" id="UP000520198"/>
    </source>
</evidence>
<protein>
    <submittedName>
        <fullName evidence="2">Uncharacterized protein</fullName>
    </submittedName>
</protein>